<accession>A0A1V0SIW6</accession>
<name>A0A1V0SIW6_9VIRU</name>
<sequence length="544" mass="54129">MSYSSYLITCLTEETRILSAYVPIEPTTCPNDITHIIAPDQTTVYDTQYRTLVADGYIDIDSALSDNQALQLRASNVNGGILMDAGFGGIAVNTTNAIGLNAAAASNFTTSNGNLSLQATAGLVNIDSGSGVNICNGSSSTPIMIGTSAYSKDITIGNNTGTSSTTIKSGTGKISMNSAATGSDAITAFSSGGIDLEATGLARVASADNTVSAITLDASANGGGVVLSSGAQGVILTSNGGPIALGSWSGGDIYVGTAAVARTVTVGNATGSTTLNLSSGTGGTTSTTTGLVNISSSSSSGSAITLDASSNNGGIVLASGTQGIYLSSNGGPIALGSFTGGDVYIGTASVARTIYIGNTTSTTALNLNAGTGGITIGNDANNGEIQIGKASNAKVITIGNSTGASRLFNRFGTGGFIKHQEADVSLSDADATLTITDILKSIFTITPTVDRTLTLPTAALAVAGISGVEIGDAIDFIIINNSTPANEAFIMIANGTGSSITGNTTIAPASNNVSTFYTSGSGTFRIRFTNVTGGSEAYVAYRIA</sequence>
<evidence type="ECO:0000313" key="1">
    <source>
        <dbReference type="EMBL" id="ARF11601.1"/>
    </source>
</evidence>
<protein>
    <submittedName>
        <fullName evidence="1">Uncharacterized protein</fullName>
    </submittedName>
</protein>
<dbReference type="EMBL" id="KY684109">
    <property type="protein sequence ID" value="ARF11601.1"/>
    <property type="molecule type" value="Genomic_DNA"/>
</dbReference>
<organism evidence="1">
    <name type="scientific">Klosneuvirus KNV1</name>
    <dbReference type="NCBI Taxonomy" id="1977640"/>
    <lineage>
        <taxon>Viruses</taxon>
        <taxon>Varidnaviria</taxon>
        <taxon>Bamfordvirae</taxon>
        <taxon>Nucleocytoviricota</taxon>
        <taxon>Megaviricetes</taxon>
        <taxon>Imitervirales</taxon>
        <taxon>Mimiviridae</taxon>
        <taxon>Klosneuvirinae</taxon>
        <taxon>Klosneuvirus</taxon>
    </lineage>
</organism>
<gene>
    <name evidence="1" type="ORF">Klosneuvirus_2_37</name>
</gene>
<proteinExistence type="predicted"/>
<reference evidence="1" key="1">
    <citation type="journal article" date="2017" name="Science">
        <title>Giant viruses with an expanded complement of translation system components.</title>
        <authorList>
            <person name="Schulz F."/>
            <person name="Yutin N."/>
            <person name="Ivanova N.N."/>
            <person name="Ortega D.R."/>
            <person name="Lee T.K."/>
            <person name="Vierheilig J."/>
            <person name="Daims H."/>
            <person name="Horn M."/>
            <person name="Wagner M."/>
            <person name="Jensen G.J."/>
            <person name="Kyrpides N.C."/>
            <person name="Koonin E.V."/>
            <person name="Woyke T."/>
        </authorList>
    </citation>
    <scope>NUCLEOTIDE SEQUENCE</scope>
    <source>
        <strain evidence="1">KNV1</strain>
    </source>
</reference>